<comment type="caution">
    <text evidence="6">The sequence shown here is derived from an EMBL/GenBank/DDBJ whole genome shotgun (WGS) entry which is preliminary data.</text>
</comment>
<dbReference type="SUPFAM" id="SSF54736">
    <property type="entry name" value="ClpS-like"/>
    <property type="match status" value="1"/>
</dbReference>
<evidence type="ECO:0000259" key="5">
    <source>
        <dbReference type="Pfam" id="PF00542"/>
    </source>
</evidence>
<dbReference type="Gene3D" id="3.30.1390.10">
    <property type="match status" value="1"/>
</dbReference>
<proteinExistence type="inferred from homology"/>
<evidence type="ECO:0000313" key="6">
    <source>
        <dbReference type="EMBL" id="KAL3098119.1"/>
    </source>
</evidence>
<dbReference type="InterPro" id="IPR036235">
    <property type="entry name" value="Ribosomal_bL12_oligo_N_sf"/>
</dbReference>
<feature type="domain" description="Large ribosomal subunit protein bL12 C-terminal" evidence="5">
    <location>
        <begin position="127"/>
        <end position="193"/>
    </location>
</feature>
<comment type="similarity">
    <text evidence="1">Belongs to the bacterial ribosomal protein bL12 family.</text>
</comment>
<dbReference type="EMBL" id="JBICBT010000830">
    <property type="protein sequence ID" value="KAL3098119.1"/>
    <property type="molecule type" value="Genomic_DNA"/>
</dbReference>
<dbReference type="Gene3D" id="1.20.5.710">
    <property type="entry name" value="Single helix bin"/>
    <property type="match status" value="1"/>
</dbReference>
<dbReference type="GO" id="GO:0005840">
    <property type="term" value="C:ribosome"/>
    <property type="evidence" value="ECO:0007669"/>
    <property type="project" value="UniProtKB-KW"/>
</dbReference>
<keyword evidence="7" id="KW-1185">Reference proteome</keyword>
<gene>
    <name evidence="6" type="ORF">niasHT_027664</name>
</gene>
<sequence>MIVSVSLKICRTALGPFVRRASASAMGLPLEDGPSVSPPSVDREKDISPRVRSLVDQIAELSLVEVSDLNFALKKRLSIPDTPAMAMSPEMFAAAGMFGAQAGGAAGAQTSQANVDDESASTKTSYAVRLAKFDDAKKIALIKEVRSVIPGMNLVQTKKLIESAPVEIKGDMGKTEADELKALLEKHGAECEVI</sequence>
<dbReference type="InterPro" id="IPR013823">
    <property type="entry name" value="Ribosomal_bL12_C"/>
</dbReference>
<dbReference type="PANTHER" id="PTHR45987:SF4">
    <property type="entry name" value="LARGE RIBOSOMAL SUBUNIT PROTEIN BL12M"/>
    <property type="match status" value="1"/>
</dbReference>
<organism evidence="6 7">
    <name type="scientific">Heterodera trifolii</name>
    <dbReference type="NCBI Taxonomy" id="157864"/>
    <lineage>
        <taxon>Eukaryota</taxon>
        <taxon>Metazoa</taxon>
        <taxon>Ecdysozoa</taxon>
        <taxon>Nematoda</taxon>
        <taxon>Chromadorea</taxon>
        <taxon>Rhabditida</taxon>
        <taxon>Tylenchina</taxon>
        <taxon>Tylenchomorpha</taxon>
        <taxon>Tylenchoidea</taxon>
        <taxon>Heteroderidae</taxon>
        <taxon>Heteroderinae</taxon>
        <taxon>Heterodera</taxon>
    </lineage>
</organism>
<dbReference type="InterPro" id="IPR000206">
    <property type="entry name" value="Ribosomal_bL12"/>
</dbReference>
<name>A0ABD2K5P7_9BILA</name>
<dbReference type="CDD" id="cd00387">
    <property type="entry name" value="Ribosomal_L7_L12"/>
    <property type="match status" value="1"/>
</dbReference>
<dbReference type="PANTHER" id="PTHR45987">
    <property type="entry name" value="39S RIBOSOMAL PROTEIN L12"/>
    <property type="match status" value="1"/>
</dbReference>
<keyword evidence="2" id="KW-0689">Ribosomal protein</keyword>
<protein>
    <recommendedName>
        <fullName evidence="5">Large ribosomal subunit protein bL12 C-terminal domain-containing protein</fullName>
    </recommendedName>
</protein>
<dbReference type="FunFam" id="3.30.1390.10:FF:000001">
    <property type="entry name" value="50S ribosomal protein L7/L12"/>
    <property type="match status" value="1"/>
</dbReference>
<dbReference type="SUPFAM" id="SSF48300">
    <property type="entry name" value="Ribosomal protein L7/12, oligomerisation (N-terminal) domain"/>
    <property type="match status" value="1"/>
</dbReference>
<accession>A0ABD2K5P7</accession>
<dbReference type="AlphaFoldDB" id="A0ABD2K5P7"/>
<evidence type="ECO:0000256" key="3">
    <source>
        <dbReference type="ARBA" id="ARBA00023274"/>
    </source>
</evidence>
<dbReference type="Proteomes" id="UP001620626">
    <property type="component" value="Unassembled WGS sequence"/>
</dbReference>
<evidence type="ECO:0000313" key="7">
    <source>
        <dbReference type="Proteomes" id="UP001620626"/>
    </source>
</evidence>
<dbReference type="GO" id="GO:1990904">
    <property type="term" value="C:ribonucleoprotein complex"/>
    <property type="evidence" value="ECO:0007669"/>
    <property type="project" value="UniProtKB-KW"/>
</dbReference>
<dbReference type="InterPro" id="IPR014719">
    <property type="entry name" value="Ribosomal_bL12_C/ClpS-like"/>
</dbReference>
<feature type="region of interest" description="Disordered" evidence="4">
    <location>
        <begin position="28"/>
        <end position="47"/>
    </location>
</feature>
<dbReference type="Pfam" id="PF00542">
    <property type="entry name" value="Ribosomal_L12"/>
    <property type="match status" value="1"/>
</dbReference>
<evidence type="ECO:0000256" key="4">
    <source>
        <dbReference type="SAM" id="MobiDB-lite"/>
    </source>
</evidence>
<evidence type="ECO:0000256" key="2">
    <source>
        <dbReference type="ARBA" id="ARBA00022980"/>
    </source>
</evidence>
<reference evidence="6 7" key="1">
    <citation type="submission" date="2024-10" db="EMBL/GenBank/DDBJ databases">
        <authorList>
            <person name="Kim D."/>
        </authorList>
    </citation>
    <scope>NUCLEOTIDE SEQUENCE [LARGE SCALE GENOMIC DNA]</scope>
    <source>
        <strain evidence="6">BH-2024</strain>
    </source>
</reference>
<evidence type="ECO:0000256" key="1">
    <source>
        <dbReference type="ARBA" id="ARBA00007197"/>
    </source>
</evidence>
<keyword evidence="3" id="KW-0687">Ribonucleoprotein</keyword>